<keyword evidence="2" id="KW-0732">Signal</keyword>
<evidence type="ECO:0000313" key="3">
    <source>
        <dbReference type="EMBL" id="CAI9087537.1"/>
    </source>
</evidence>
<proteinExistence type="predicted"/>
<feature type="transmembrane region" description="Helical" evidence="1">
    <location>
        <begin position="33"/>
        <end position="57"/>
    </location>
</feature>
<evidence type="ECO:0000256" key="1">
    <source>
        <dbReference type="SAM" id="Phobius"/>
    </source>
</evidence>
<name>A0AAV1BYC4_OLDCO</name>
<evidence type="ECO:0000256" key="2">
    <source>
        <dbReference type="SAM" id="SignalP"/>
    </source>
</evidence>
<reference evidence="3" key="1">
    <citation type="submission" date="2023-03" db="EMBL/GenBank/DDBJ databases">
        <authorList>
            <person name="Julca I."/>
        </authorList>
    </citation>
    <scope>NUCLEOTIDE SEQUENCE</scope>
</reference>
<gene>
    <name evidence="3" type="ORF">OLC1_LOCUS341</name>
</gene>
<feature type="signal peptide" evidence="2">
    <location>
        <begin position="1"/>
        <end position="17"/>
    </location>
</feature>
<protein>
    <submittedName>
        <fullName evidence="3">OLC1v1021624C1</fullName>
    </submittedName>
</protein>
<sequence length="141" mass="16259">MAVQFSVQLLLVKLVDIFPNPSCLEEIRNRNEGSITLIIGAGIIGSLSLMLLLVLPVQGYIWRINKNPGNDKWEIASESHELWENLVKSLEKQGMHQESPHTLSSGATNHFILWRSIHFRLMVVMKKTHYPFKEFTKPWHN</sequence>
<dbReference type="AlphaFoldDB" id="A0AAV1BYC4"/>
<feature type="chain" id="PRO_5043695892" evidence="2">
    <location>
        <begin position="18"/>
        <end position="141"/>
    </location>
</feature>
<dbReference type="Proteomes" id="UP001161247">
    <property type="component" value="Chromosome 1"/>
</dbReference>
<accession>A0AAV1BYC4</accession>
<dbReference type="EMBL" id="OX459118">
    <property type="protein sequence ID" value="CAI9087537.1"/>
    <property type="molecule type" value="Genomic_DNA"/>
</dbReference>
<keyword evidence="1" id="KW-0812">Transmembrane</keyword>
<keyword evidence="4" id="KW-1185">Reference proteome</keyword>
<keyword evidence="1" id="KW-1133">Transmembrane helix</keyword>
<evidence type="ECO:0000313" key="4">
    <source>
        <dbReference type="Proteomes" id="UP001161247"/>
    </source>
</evidence>
<keyword evidence="1" id="KW-0472">Membrane</keyword>
<organism evidence="3 4">
    <name type="scientific">Oldenlandia corymbosa var. corymbosa</name>
    <dbReference type="NCBI Taxonomy" id="529605"/>
    <lineage>
        <taxon>Eukaryota</taxon>
        <taxon>Viridiplantae</taxon>
        <taxon>Streptophyta</taxon>
        <taxon>Embryophyta</taxon>
        <taxon>Tracheophyta</taxon>
        <taxon>Spermatophyta</taxon>
        <taxon>Magnoliopsida</taxon>
        <taxon>eudicotyledons</taxon>
        <taxon>Gunneridae</taxon>
        <taxon>Pentapetalae</taxon>
        <taxon>asterids</taxon>
        <taxon>lamiids</taxon>
        <taxon>Gentianales</taxon>
        <taxon>Rubiaceae</taxon>
        <taxon>Rubioideae</taxon>
        <taxon>Spermacoceae</taxon>
        <taxon>Hedyotis-Oldenlandia complex</taxon>
        <taxon>Oldenlandia</taxon>
    </lineage>
</organism>